<proteinExistence type="predicted"/>
<dbReference type="AlphaFoldDB" id="A0A4D8QE57"/>
<dbReference type="EMBL" id="CP032338">
    <property type="protein sequence ID" value="QCO07521.1"/>
    <property type="molecule type" value="Genomic_DNA"/>
</dbReference>
<name>A0A4D8QE57_AZOBR</name>
<dbReference type="Proteomes" id="UP000298596">
    <property type="component" value="Plasmid p8"/>
</dbReference>
<gene>
    <name evidence="1" type="ORF">D3867_37185</name>
</gene>
<evidence type="ECO:0000313" key="2">
    <source>
        <dbReference type="Proteomes" id="UP000298596"/>
    </source>
</evidence>
<reference evidence="1 2" key="1">
    <citation type="submission" date="2018-09" db="EMBL/GenBank/DDBJ databases">
        <title>Whole genome based analysis of evolution and adaptive divergence in Indian and Brazilian strains of Azospirillum brasilense.</title>
        <authorList>
            <person name="Singh C."/>
            <person name="Tripathi A.K."/>
        </authorList>
    </citation>
    <scope>NUCLEOTIDE SEQUENCE [LARGE SCALE GENOMIC DNA]</scope>
    <source>
        <strain evidence="1 2">MTCC4036</strain>
        <plasmid evidence="1 2">p8</plasmid>
    </source>
</reference>
<sequence length="87" mass="9446">MAMRVQLDTTLQIGLGGAMIERPAVVDIEVVRWRCRRCDAPEGGLVRVHAVSVELAPGQPYRLSAPLLEALEDVPAVQGLLRDAVTE</sequence>
<organism evidence="1 2">
    <name type="scientific">Azospirillum brasilense</name>
    <dbReference type="NCBI Taxonomy" id="192"/>
    <lineage>
        <taxon>Bacteria</taxon>
        <taxon>Pseudomonadati</taxon>
        <taxon>Pseudomonadota</taxon>
        <taxon>Alphaproteobacteria</taxon>
        <taxon>Rhodospirillales</taxon>
        <taxon>Azospirillaceae</taxon>
        <taxon>Azospirillum</taxon>
    </lineage>
</organism>
<protein>
    <submittedName>
        <fullName evidence="1">Uncharacterized protein</fullName>
    </submittedName>
</protein>
<accession>A0A4D8QE57</accession>
<evidence type="ECO:0000313" key="1">
    <source>
        <dbReference type="EMBL" id="QCO07521.1"/>
    </source>
</evidence>
<geneLocation type="plasmid" evidence="1 2">
    <name>p8</name>
</geneLocation>
<keyword evidence="1" id="KW-0614">Plasmid</keyword>